<evidence type="ECO:0000259" key="1">
    <source>
        <dbReference type="Pfam" id="PF04494"/>
    </source>
</evidence>
<dbReference type="Proteomes" id="UP000729913">
    <property type="component" value="Unassembled WGS sequence"/>
</dbReference>
<name>A0A8J5RIX1_9HYME</name>
<reference evidence="2" key="1">
    <citation type="submission" date="2020-03" db="EMBL/GenBank/DDBJ databases">
        <authorList>
            <person name="Chebbi M.A."/>
            <person name="Drezen J.M."/>
        </authorList>
    </citation>
    <scope>NUCLEOTIDE SEQUENCE</scope>
    <source>
        <tissue evidence="2">Whole body</tissue>
    </source>
</reference>
<evidence type="ECO:0000313" key="2">
    <source>
        <dbReference type="EMBL" id="KAG8040929.1"/>
    </source>
</evidence>
<keyword evidence="3" id="KW-1185">Reference proteome</keyword>
<sequence>MKMKRSKIDIINATVESYLKRRGYQDIDIFNKSDQNKTITSEESLLREMAQSATSTKNSIIFSAITNDVTAADQAYKNNRNDFITCTEKNFLEELSCVFSIQDAESKPIVNAFKIRKYRVDMSDEAHNALQKYLAKYGHVIIMQIINIHVTINIRIENITEEEENDSGSKFGDVTINGHMEQTAGTGTDREMRELLEVIRGLNNNPYKALKIFSIKNSIEE</sequence>
<dbReference type="OrthoDB" id="10266330at2759"/>
<dbReference type="Pfam" id="PF04494">
    <property type="entry name" value="TFIID_NTD2"/>
    <property type="match status" value="1"/>
</dbReference>
<comment type="caution">
    <text evidence="2">The sequence shown here is derived from an EMBL/GenBank/DDBJ whole genome shotgun (WGS) entry which is preliminary data.</text>
</comment>
<reference evidence="2" key="2">
    <citation type="submission" date="2021-04" db="EMBL/GenBank/DDBJ databases">
        <title>Genome-wide patterns of bracovirus chromosomal integration into multiple host tissues during parasitism.</title>
        <authorList>
            <person name="Chebbi M.A.C."/>
        </authorList>
    </citation>
    <scope>NUCLEOTIDE SEQUENCE</scope>
    <source>
        <tissue evidence="2">Whole body</tissue>
    </source>
</reference>
<organism evidence="2 3">
    <name type="scientific">Cotesia typhae</name>
    <dbReference type="NCBI Taxonomy" id="2053667"/>
    <lineage>
        <taxon>Eukaryota</taxon>
        <taxon>Metazoa</taxon>
        <taxon>Ecdysozoa</taxon>
        <taxon>Arthropoda</taxon>
        <taxon>Hexapoda</taxon>
        <taxon>Insecta</taxon>
        <taxon>Pterygota</taxon>
        <taxon>Neoptera</taxon>
        <taxon>Endopterygota</taxon>
        <taxon>Hymenoptera</taxon>
        <taxon>Apocrita</taxon>
        <taxon>Ichneumonoidea</taxon>
        <taxon>Braconidae</taxon>
        <taxon>Microgastrinae</taxon>
        <taxon>Cotesia</taxon>
    </lineage>
</organism>
<dbReference type="InterPro" id="IPR007582">
    <property type="entry name" value="TFIID_NTD2"/>
</dbReference>
<dbReference type="AlphaFoldDB" id="A0A8J5RIX1"/>
<accession>A0A8J5RIX1</accession>
<dbReference type="EMBL" id="JAAOIC020000019">
    <property type="protein sequence ID" value="KAG8040929.1"/>
    <property type="molecule type" value="Genomic_DNA"/>
</dbReference>
<proteinExistence type="predicted"/>
<protein>
    <recommendedName>
        <fullName evidence="1">TFIID subunit TAF5 NTD2 domain-containing protein</fullName>
    </recommendedName>
</protein>
<evidence type="ECO:0000313" key="3">
    <source>
        <dbReference type="Proteomes" id="UP000729913"/>
    </source>
</evidence>
<gene>
    <name evidence="2" type="ORF">G9C98_001917</name>
</gene>
<feature type="domain" description="TFIID subunit TAF5 NTD2" evidence="1">
    <location>
        <begin position="69"/>
        <end position="149"/>
    </location>
</feature>